<accession>A0A426YSL2</accession>
<dbReference type="EMBL" id="AMZH03010451">
    <property type="protein sequence ID" value="RRT54736.1"/>
    <property type="molecule type" value="Genomic_DNA"/>
</dbReference>
<comment type="caution">
    <text evidence="1">The sequence shown here is derived from an EMBL/GenBank/DDBJ whole genome shotgun (WGS) entry which is preliminary data.</text>
</comment>
<proteinExistence type="predicted"/>
<dbReference type="Proteomes" id="UP000287651">
    <property type="component" value="Unassembled WGS sequence"/>
</dbReference>
<reference evidence="1 2" key="1">
    <citation type="journal article" date="2014" name="Agronomy (Basel)">
        <title>A Draft Genome Sequence for Ensete ventricosum, the Drought-Tolerant Tree Against Hunger.</title>
        <authorList>
            <person name="Harrison J."/>
            <person name="Moore K.A."/>
            <person name="Paszkiewicz K."/>
            <person name="Jones T."/>
            <person name="Grant M."/>
            <person name="Ambacheew D."/>
            <person name="Muzemil S."/>
            <person name="Studholme D.J."/>
        </authorList>
    </citation>
    <scope>NUCLEOTIDE SEQUENCE [LARGE SCALE GENOMIC DNA]</scope>
</reference>
<sequence length="380" mass="40855">MLIPIRVNGKHIAALVGSIEPTNAIDRTRAKSLVRSTVLNRVLARRLGSGERPGGASLKRAAWVVKGRHQVIPPLHTHPSPSTYCSVSAVLVISRGALCPGVRTVVSGPRGVVKPSDGGHDAGGYHGEPQRSIPEVIQDYGHSPITPNRSLGFSCHRQHDEKGPEEHCPSPRVRPRTILIGDVRPLIALMGEQRHTVYDSFFRFPPPITHTATQTLMCPCAVVTSVTTQKPSSSIALFCNPLHDSSDTAFITLSLLLFRGRGGRTYEELSISIMTQPASQRRDLSSNSCKGDAGILPTVIVLRPMRVSCSLSISVSVGVRASPVGGFGQGHLTTDCTDLEARTRRNTVQKAIPLINGHLGLGHLGLVFAARSPAEMRMFA</sequence>
<gene>
    <name evidence="1" type="ORF">B296_00048958</name>
</gene>
<evidence type="ECO:0000313" key="1">
    <source>
        <dbReference type="EMBL" id="RRT54736.1"/>
    </source>
</evidence>
<name>A0A426YSL2_ENSVE</name>
<organism evidence="1 2">
    <name type="scientific">Ensete ventricosum</name>
    <name type="common">Abyssinian banana</name>
    <name type="synonym">Musa ensete</name>
    <dbReference type="NCBI Taxonomy" id="4639"/>
    <lineage>
        <taxon>Eukaryota</taxon>
        <taxon>Viridiplantae</taxon>
        <taxon>Streptophyta</taxon>
        <taxon>Embryophyta</taxon>
        <taxon>Tracheophyta</taxon>
        <taxon>Spermatophyta</taxon>
        <taxon>Magnoliopsida</taxon>
        <taxon>Liliopsida</taxon>
        <taxon>Zingiberales</taxon>
        <taxon>Musaceae</taxon>
        <taxon>Ensete</taxon>
    </lineage>
</organism>
<dbReference type="AlphaFoldDB" id="A0A426YSL2"/>
<protein>
    <submittedName>
        <fullName evidence="1">Uncharacterized protein</fullName>
    </submittedName>
</protein>
<evidence type="ECO:0000313" key="2">
    <source>
        <dbReference type="Proteomes" id="UP000287651"/>
    </source>
</evidence>